<dbReference type="EMBL" id="VDLU01000004">
    <property type="protein sequence ID" value="TNJ27162.1"/>
    <property type="molecule type" value="Genomic_DNA"/>
</dbReference>
<evidence type="ECO:0000256" key="1">
    <source>
        <dbReference type="SAM" id="Coils"/>
    </source>
</evidence>
<dbReference type="Gene3D" id="6.10.140.1710">
    <property type="match status" value="1"/>
</dbReference>
<dbReference type="InterPro" id="IPR040815">
    <property type="entry name" value="Nas2_N"/>
</dbReference>
<dbReference type="AlphaFoldDB" id="A0A4Z1SN44"/>
<evidence type="ECO:0000313" key="4">
    <source>
        <dbReference type="Proteomes" id="UP000315496"/>
    </source>
</evidence>
<protein>
    <recommendedName>
        <fullName evidence="2">Nas2 N-terminal domain-containing protein</fullName>
    </recommendedName>
</protein>
<evidence type="ECO:0000313" key="3">
    <source>
        <dbReference type="EMBL" id="TNJ27162.1"/>
    </source>
</evidence>
<feature type="domain" description="Nas2 N-terminal" evidence="2">
    <location>
        <begin position="11"/>
        <end position="78"/>
    </location>
</feature>
<keyword evidence="1" id="KW-0175">Coiled coil</keyword>
<comment type="caution">
    <text evidence="3">The sequence shown here is derived from an EMBL/GenBank/DDBJ whole genome shotgun (WGS) entry which is preliminary data.</text>
</comment>
<accession>A0A4Z1SN44</accession>
<name>A0A4Z1SN44_GIAMU</name>
<dbReference type="Proteomes" id="UP000315496">
    <property type="component" value="Chromosome 4"/>
</dbReference>
<feature type="coiled-coil region" evidence="1">
    <location>
        <begin position="3"/>
        <end position="30"/>
    </location>
</feature>
<dbReference type="VEuPathDB" id="GiardiaDB:GMRT_11050"/>
<gene>
    <name evidence="3" type="ORF">GMRT_11050</name>
</gene>
<keyword evidence="4" id="KW-1185">Reference proteome</keyword>
<reference evidence="3 4" key="1">
    <citation type="submission" date="2019-05" db="EMBL/GenBank/DDBJ databases">
        <title>The compact genome of Giardia muris reveals important steps in the evolution of intestinal protozoan parasites.</title>
        <authorList>
            <person name="Xu F."/>
            <person name="Jimenez-Gonzalez A."/>
            <person name="Einarsson E."/>
            <person name="Astvaldsson A."/>
            <person name="Peirasmaki D."/>
            <person name="Eckmann L."/>
            <person name="Andersson J.O."/>
            <person name="Svard S.G."/>
            <person name="Jerlstrom-Hultqvist J."/>
        </authorList>
    </citation>
    <scope>NUCLEOTIDE SEQUENCE [LARGE SCALE GENOMIC DNA]</scope>
    <source>
        <strain evidence="3 4">Roberts-Thomson</strain>
    </source>
</reference>
<dbReference type="OrthoDB" id="72325at2759"/>
<organism evidence="3 4">
    <name type="scientific">Giardia muris</name>
    <dbReference type="NCBI Taxonomy" id="5742"/>
    <lineage>
        <taxon>Eukaryota</taxon>
        <taxon>Metamonada</taxon>
        <taxon>Diplomonadida</taxon>
        <taxon>Hexamitidae</taxon>
        <taxon>Giardiinae</taxon>
        <taxon>Giardia</taxon>
    </lineage>
</organism>
<evidence type="ECO:0000259" key="2">
    <source>
        <dbReference type="Pfam" id="PF18265"/>
    </source>
</evidence>
<proteinExistence type="predicted"/>
<dbReference type="Pfam" id="PF18265">
    <property type="entry name" value="Nas2_N"/>
    <property type="match status" value="1"/>
</dbReference>
<sequence length="82" mass="9426">MKRDEVRAKLLELDKKKQAIEKEMSECQAIISKYPEVFDAEGFPRADVPHETVAQAKHRAACLKTDYKAVNAEIESWLPYAF</sequence>